<organism evidence="2 3">
    <name type="scientific">Baudoinia panamericana (strain UAMH 10762)</name>
    <name type="common">Angels' share fungus</name>
    <name type="synonym">Baudoinia compniacensis (strain UAMH 10762)</name>
    <dbReference type="NCBI Taxonomy" id="717646"/>
    <lineage>
        <taxon>Eukaryota</taxon>
        <taxon>Fungi</taxon>
        <taxon>Dikarya</taxon>
        <taxon>Ascomycota</taxon>
        <taxon>Pezizomycotina</taxon>
        <taxon>Dothideomycetes</taxon>
        <taxon>Dothideomycetidae</taxon>
        <taxon>Mycosphaerellales</taxon>
        <taxon>Teratosphaeriaceae</taxon>
        <taxon>Baudoinia</taxon>
    </lineage>
</organism>
<feature type="compositionally biased region" description="Polar residues" evidence="1">
    <location>
        <begin position="47"/>
        <end position="60"/>
    </location>
</feature>
<dbReference type="RefSeq" id="XP_007678509.1">
    <property type="nucleotide sequence ID" value="XM_007680319.1"/>
</dbReference>
<evidence type="ECO:0000256" key="1">
    <source>
        <dbReference type="SAM" id="MobiDB-lite"/>
    </source>
</evidence>
<feature type="compositionally biased region" description="Polar residues" evidence="1">
    <location>
        <begin position="553"/>
        <end position="574"/>
    </location>
</feature>
<feature type="region of interest" description="Disordered" evidence="1">
    <location>
        <begin position="623"/>
        <end position="703"/>
    </location>
</feature>
<dbReference type="GeneID" id="19109007"/>
<evidence type="ECO:0000313" key="3">
    <source>
        <dbReference type="Proteomes" id="UP000011761"/>
    </source>
</evidence>
<dbReference type="OrthoDB" id="3832538at2759"/>
<feature type="compositionally biased region" description="Pro residues" evidence="1">
    <location>
        <begin position="675"/>
        <end position="691"/>
    </location>
</feature>
<feature type="region of interest" description="Disordered" evidence="1">
    <location>
        <begin position="19"/>
        <end position="64"/>
    </location>
</feature>
<feature type="region of interest" description="Disordered" evidence="1">
    <location>
        <begin position="452"/>
        <end position="478"/>
    </location>
</feature>
<feature type="region of interest" description="Disordered" evidence="1">
    <location>
        <begin position="812"/>
        <end position="845"/>
    </location>
</feature>
<feature type="region of interest" description="Disordered" evidence="1">
    <location>
        <begin position="70"/>
        <end position="89"/>
    </location>
</feature>
<dbReference type="KEGG" id="bcom:BAUCODRAFT_149913"/>
<proteinExistence type="predicted"/>
<evidence type="ECO:0000313" key="2">
    <source>
        <dbReference type="EMBL" id="EMC94825.1"/>
    </source>
</evidence>
<dbReference type="AlphaFoldDB" id="M2N7P4"/>
<dbReference type="OMA" id="PMAWEAR"/>
<feature type="region of interest" description="Disordered" evidence="1">
    <location>
        <begin position="373"/>
        <end position="394"/>
    </location>
</feature>
<protein>
    <submittedName>
        <fullName evidence="2">Uncharacterized protein</fullName>
    </submittedName>
</protein>
<sequence>MFGFAGVVDPAGPLFYSEETMGQAPSATVERDDSRKASTPILREHSIQQTAQESRTSSPWSMHFARTDQRPYRTSIDDDMANTPTNLPRLPKDIKSAELIWFLRNTAPPALHRQPSKIEHPKRGGETSRRALRLLRLGQRRNGTPKDLPPLRDEGGLLTKKAAQVVELKAGIPAEIQHVLEQKQTAAGQRYLALKVKQPDFAPVIEAGIVDSHVSVSFEHDLYGGEPPENRFECRGSQPAHSVSPLSPLEPLPIFGISDSTVRCVDHSLSPVRPAASSPPTPQPDSATSMAESYQCDLTEHPARRSFDACRALTSHPVRPEPSITALPKIALPKEELPVRHASAEKEVEIKHPSPRRFASHPVLMQRAPSMASSFYPQSMSDSPGPPPPRSPLRLRRDQRTIENIIATHNSVHARKATPRHGRSPMLTPTSERIMEYNERLAAMKPTVITECTGPIKRPNSRGKSSIPHPAYQLSRKEREERIKARRLLRDQHKYPIIEPTVSVPQTSTLPRRLRKARPRIQIPHSDLRPAPLVLRAPSSSASSDAGWMKTNAQMSPRVSPVSSQETGQASNGEKTGYTPVSPLSTGSATVEACMALSPVMLVAEEIPVFMTKSLPRPPKLIVKEGKSYAPRPRSASIPRNAFNRRSRQGQTSPPVNHLSRPGSPAAERPEDETPPLPSPPPNRALPPTPPASGSEKPVKFRAVESKKELPIPPPFEILPLPQEPLPIRRELRHVVTQNQRKSGVSSTTSKSASRIDARLEALEKRNALLSAALMAVLGTNGSLNAPLSAALTAEPESPKAMVWESRVARRSEAGNQAASHAASSSNGSALEMYMSTRRGSKTGC</sequence>
<feature type="compositionally biased region" description="Low complexity" evidence="1">
    <location>
        <begin position="814"/>
        <end position="830"/>
    </location>
</feature>
<feature type="compositionally biased region" description="Basic and acidic residues" evidence="1">
    <location>
        <begin position="29"/>
        <end position="46"/>
    </location>
</feature>
<name>M2N7P4_BAUPA</name>
<dbReference type="eggNOG" id="ENOG502R0YJ">
    <property type="taxonomic scope" value="Eukaryota"/>
</dbReference>
<dbReference type="EMBL" id="KB445558">
    <property type="protein sequence ID" value="EMC94825.1"/>
    <property type="molecule type" value="Genomic_DNA"/>
</dbReference>
<accession>M2N7P4</accession>
<gene>
    <name evidence="2" type="ORF">BAUCODRAFT_149913</name>
</gene>
<feature type="region of interest" description="Disordered" evidence="1">
    <location>
        <begin position="270"/>
        <end position="294"/>
    </location>
</feature>
<keyword evidence="3" id="KW-1185">Reference proteome</keyword>
<dbReference type="HOGENOM" id="CLU_338022_0_0_1"/>
<feature type="region of interest" description="Disordered" evidence="1">
    <location>
        <begin position="553"/>
        <end position="586"/>
    </location>
</feature>
<dbReference type="Proteomes" id="UP000011761">
    <property type="component" value="Unassembled WGS sequence"/>
</dbReference>
<reference evidence="2 3" key="1">
    <citation type="journal article" date="2012" name="PLoS Pathog.">
        <title>Diverse lifestyles and strategies of plant pathogenesis encoded in the genomes of eighteen Dothideomycetes fungi.</title>
        <authorList>
            <person name="Ohm R.A."/>
            <person name="Feau N."/>
            <person name="Henrissat B."/>
            <person name="Schoch C.L."/>
            <person name="Horwitz B.A."/>
            <person name="Barry K.W."/>
            <person name="Condon B.J."/>
            <person name="Copeland A.C."/>
            <person name="Dhillon B."/>
            <person name="Glaser F."/>
            <person name="Hesse C.N."/>
            <person name="Kosti I."/>
            <person name="LaButti K."/>
            <person name="Lindquist E.A."/>
            <person name="Lucas S."/>
            <person name="Salamov A.A."/>
            <person name="Bradshaw R.E."/>
            <person name="Ciuffetti L."/>
            <person name="Hamelin R.C."/>
            <person name="Kema G.H.J."/>
            <person name="Lawrence C."/>
            <person name="Scott J.A."/>
            <person name="Spatafora J.W."/>
            <person name="Turgeon B.G."/>
            <person name="de Wit P.J.G.M."/>
            <person name="Zhong S."/>
            <person name="Goodwin S.B."/>
            <person name="Grigoriev I.V."/>
        </authorList>
    </citation>
    <scope>NUCLEOTIDE SEQUENCE [LARGE SCALE GENOMIC DNA]</scope>
    <source>
        <strain evidence="2 3">UAMH 10762</strain>
    </source>
</reference>